<accession>A0A8H6PHE6</accession>
<dbReference type="InterPro" id="IPR003656">
    <property type="entry name" value="Znf_BED"/>
</dbReference>
<proteinExistence type="predicted"/>
<keyword evidence="7" id="KW-0804">Transcription</keyword>
<dbReference type="EMBL" id="JACBAD010001573">
    <property type="protein sequence ID" value="KAF7139707.1"/>
    <property type="molecule type" value="Genomic_DNA"/>
</dbReference>
<dbReference type="SMART" id="SM00614">
    <property type="entry name" value="ZnF_BED"/>
    <property type="match status" value="1"/>
</dbReference>
<keyword evidence="6" id="KW-0238">DNA-binding</keyword>
<dbReference type="AlphaFoldDB" id="A0A8H6PHE6"/>
<keyword evidence="4" id="KW-0862">Zinc</keyword>
<dbReference type="Proteomes" id="UP000630445">
    <property type="component" value="Unassembled WGS sequence"/>
</dbReference>
<comment type="subcellular location">
    <subcellularLocation>
        <location evidence="1">Nucleus</location>
    </subcellularLocation>
</comment>
<reference evidence="12" key="1">
    <citation type="submission" date="2020-06" db="EMBL/GenBank/DDBJ databases">
        <title>Draft genome sequences of strains closely related to Aspergillus parafelis and Aspergillus hiratsukae.</title>
        <authorList>
            <person name="Dos Santos R.A.C."/>
            <person name="Rivero-Menendez O."/>
            <person name="Steenwyk J.L."/>
            <person name="Mead M.E."/>
            <person name="Goldman G.H."/>
            <person name="Alastruey-Izquierdo A."/>
            <person name="Rokas A."/>
        </authorList>
    </citation>
    <scope>NUCLEOTIDE SEQUENCE</scope>
    <source>
        <strain evidence="12">CNM-CM5793</strain>
    </source>
</reference>
<evidence type="ECO:0000256" key="10">
    <source>
        <dbReference type="SAM" id="MobiDB-lite"/>
    </source>
</evidence>
<evidence type="ECO:0000256" key="2">
    <source>
        <dbReference type="ARBA" id="ARBA00022723"/>
    </source>
</evidence>
<name>A0A8H6PHE6_9EURO</name>
<dbReference type="GO" id="GO:0003677">
    <property type="term" value="F:DNA binding"/>
    <property type="evidence" value="ECO:0007669"/>
    <property type="project" value="UniProtKB-KW"/>
</dbReference>
<dbReference type="GO" id="GO:0005634">
    <property type="term" value="C:nucleus"/>
    <property type="evidence" value="ECO:0007669"/>
    <property type="project" value="UniProtKB-SubCell"/>
</dbReference>
<evidence type="ECO:0000256" key="8">
    <source>
        <dbReference type="ARBA" id="ARBA00023242"/>
    </source>
</evidence>
<dbReference type="GO" id="GO:0046983">
    <property type="term" value="F:protein dimerization activity"/>
    <property type="evidence" value="ECO:0007669"/>
    <property type="project" value="InterPro"/>
</dbReference>
<evidence type="ECO:0000313" key="12">
    <source>
        <dbReference type="EMBL" id="KAF7139707.1"/>
    </source>
</evidence>
<keyword evidence="13" id="KW-1185">Reference proteome</keyword>
<dbReference type="InterPro" id="IPR008906">
    <property type="entry name" value="HATC_C_dom"/>
</dbReference>
<dbReference type="OrthoDB" id="4505704at2759"/>
<dbReference type="SUPFAM" id="SSF53098">
    <property type="entry name" value="Ribonuclease H-like"/>
    <property type="match status" value="1"/>
</dbReference>
<keyword evidence="8" id="KW-0539">Nucleus</keyword>
<feature type="region of interest" description="Disordered" evidence="10">
    <location>
        <begin position="16"/>
        <end position="65"/>
    </location>
</feature>
<dbReference type="PANTHER" id="PTHR46481:SF10">
    <property type="entry name" value="ZINC FINGER BED DOMAIN-CONTAINING PROTEIN 39"/>
    <property type="match status" value="1"/>
</dbReference>
<evidence type="ECO:0000256" key="6">
    <source>
        <dbReference type="ARBA" id="ARBA00023125"/>
    </source>
</evidence>
<dbReference type="PANTHER" id="PTHR46481">
    <property type="entry name" value="ZINC FINGER BED DOMAIN-CONTAINING PROTEIN 4"/>
    <property type="match status" value="1"/>
</dbReference>
<sequence>MSQFSDSFTPSLYEADSIDTLTNIPQDNPTPDLSHSQQSFNSDNDHSTFRSPAPPPPPSLQRVGPDRKKSYVLYTTMSKTEFVEWWLKTEYGAKKRIRWDSGRRSSNMWDSFDQVAQASDGKAKLMCKKCGGILDHPHNNEHGTSTMARHLKGSQCRNFSANRTKQKGIMSLVQDTPQRLTTTPVFSQQAWEEKLLTFITKAKLPFQLIEHSEFQELIEFARLAPSQPNIPSSRTIRRRLQDTTKIRQQKMLDTLPSEILLGFEPLHGSHSGANLSAVLFDLLQQYKITDRVLSITTDNAFNNVTLMESIQDSIQSNQISTDTAIIRVPCIAHVIQLSLQKLLGQMKANPKNETMEINWSEARSQSLRARQQKREIADTLNKVRALAIFINASPQRREAFYDLQSEAPKLVPIQDVKTRWNSTFLMLRRAKRLQPIFGQFCSQNGHDHLMLDQEEWRQIEYLLWITQPFFKFTTALSQTKDVTFHVIFSIYNKLFDHLEASIPKEKLSVYYGETDKVHGDLFAIGTILAPQNKLQFFNNKDWGPELRDQYRKSFGTYAGLYKERLSATQGSPQVSSLGVQTSKIDALFAPDFTQSVSSDETTQYLESETAPIAPRTFWKEHEHKFPALAKMARDILSIPATGAGVERLFNSARDVCHYRRGSLNSTTIQDLMLFMCTSRFEVEEKELSLMKQYLSNEERQALDEEKDAQQLQDTLEPISDNEEDDGLEIGIDRPATQQLSKRAQGKRRRSVVSNGEQEGQEPIPSDDEVVLPLPDTQQRISGRNRKRTRREDDQFLHY</sequence>
<evidence type="ECO:0000256" key="7">
    <source>
        <dbReference type="ARBA" id="ARBA00023163"/>
    </source>
</evidence>
<feature type="compositionally biased region" description="Basic and acidic residues" evidence="10">
    <location>
        <begin position="789"/>
        <end position="798"/>
    </location>
</feature>
<evidence type="ECO:0000256" key="3">
    <source>
        <dbReference type="ARBA" id="ARBA00022771"/>
    </source>
</evidence>
<gene>
    <name evidence="12" type="ORF">CNMCM5793_007449</name>
</gene>
<evidence type="ECO:0000256" key="9">
    <source>
        <dbReference type="PROSITE-ProRule" id="PRU00027"/>
    </source>
</evidence>
<evidence type="ECO:0000256" key="1">
    <source>
        <dbReference type="ARBA" id="ARBA00004123"/>
    </source>
</evidence>
<keyword evidence="2" id="KW-0479">Metal-binding</keyword>
<feature type="region of interest" description="Disordered" evidence="10">
    <location>
        <begin position="700"/>
        <end position="798"/>
    </location>
</feature>
<evidence type="ECO:0000256" key="4">
    <source>
        <dbReference type="ARBA" id="ARBA00022833"/>
    </source>
</evidence>
<feature type="compositionally biased region" description="Polar residues" evidence="10">
    <location>
        <begin position="19"/>
        <end position="42"/>
    </location>
</feature>
<dbReference type="InterPro" id="IPR052035">
    <property type="entry name" value="ZnF_BED_domain_contain"/>
</dbReference>
<dbReference type="InterPro" id="IPR012337">
    <property type="entry name" value="RNaseH-like_sf"/>
</dbReference>
<dbReference type="SUPFAM" id="SSF140996">
    <property type="entry name" value="Hermes dimerisation domain"/>
    <property type="match status" value="1"/>
</dbReference>
<evidence type="ECO:0000256" key="5">
    <source>
        <dbReference type="ARBA" id="ARBA00023015"/>
    </source>
</evidence>
<evidence type="ECO:0000259" key="11">
    <source>
        <dbReference type="PROSITE" id="PS50808"/>
    </source>
</evidence>
<protein>
    <recommendedName>
        <fullName evidence="11">BED-type domain-containing protein</fullName>
    </recommendedName>
</protein>
<organism evidence="12 13">
    <name type="scientific">Aspergillus hiratsukae</name>
    <dbReference type="NCBI Taxonomy" id="1194566"/>
    <lineage>
        <taxon>Eukaryota</taxon>
        <taxon>Fungi</taxon>
        <taxon>Dikarya</taxon>
        <taxon>Ascomycota</taxon>
        <taxon>Pezizomycotina</taxon>
        <taxon>Eurotiomycetes</taxon>
        <taxon>Eurotiomycetidae</taxon>
        <taxon>Eurotiales</taxon>
        <taxon>Aspergillaceae</taxon>
        <taxon>Aspergillus</taxon>
        <taxon>Aspergillus subgen. Fumigati</taxon>
    </lineage>
</organism>
<evidence type="ECO:0000313" key="13">
    <source>
        <dbReference type="Proteomes" id="UP000630445"/>
    </source>
</evidence>
<dbReference type="PROSITE" id="PS50808">
    <property type="entry name" value="ZF_BED"/>
    <property type="match status" value="1"/>
</dbReference>
<feature type="domain" description="BED-type" evidence="11">
    <location>
        <begin position="103"/>
        <end position="163"/>
    </location>
</feature>
<keyword evidence="3 9" id="KW-0863">Zinc-finger</keyword>
<keyword evidence="5" id="KW-0805">Transcription regulation</keyword>
<comment type="caution">
    <text evidence="12">The sequence shown here is derived from an EMBL/GenBank/DDBJ whole genome shotgun (WGS) entry which is preliminary data.</text>
</comment>
<dbReference type="Pfam" id="PF05699">
    <property type="entry name" value="Dimer_Tnp_hAT"/>
    <property type="match status" value="1"/>
</dbReference>
<dbReference type="GO" id="GO:0008270">
    <property type="term" value="F:zinc ion binding"/>
    <property type="evidence" value="ECO:0007669"/>
    <property type="project" value="UniProtKB-KW"/>
</dbReference>